<gene>
    <name evidence="1" type="ORF">BCO_0014901</name>
</gene>
<dbReference type="AlphaFoldDB" id="W5SYD3"/>
<organism evidence="1">
    <name type="scientific">Borrelia coriaceae ATCC 43381</name>
    <dbReference type="NCBI Taxonomy" id="1408429"/>
    <lineage>
        <taxon>Bacteria</taxon>
        <taxon>Pseudomonadati</taxon>
        <taxon>Spirochaetota</taxon>
        <taxon>Spirochaetia</taxon>
        <taxon>Spirochaetales</taxon>
        <taxon>Borreliaceae</taxon>
        <taxon>Borrelia</taxon>
    </lineage>
</organism>
<sequence>MKKIIKFHDKYKSLNHNKFIYEDEDVYERLDRQFREFRERYGIDKDIDDWINHIEKETKMREKKSELRSKNLTYLFRKRLYSNK</sequence>
<reference evidence="1" key="1">
    <citation type="submission" date="2013-04" db="EMBL/GenBank/DDBJ databases">
        <title>Comparative Genomics of Relapsing Fever Spirochetes.</title>
        <authorList>
            <person name="Schwan T.G."/>
            <person name="Raffel S.J."/>
            <person name="Porcella S.F."/>
            <person name="Martens C.A."/>
            <person name="Bruno D.P."/>
            <person name="Ricklefs S.M."/>
            <person name="Barbian K.B."/>
        </authorList>
    </citation>
    <scope>NUCLEOTIDE SEQUENCE</scope>
    <source>
        <strain evidence="1">Co53</strain>
        <plasmid evidence="1">unnamed</plasmid>
    </source>
</reference>
<name>W5SYD3_9SPIR</name>
<protein>
    <submittedName>
        <fullName evidence="1">Uncharacterized protein</fullName>
    </submittedName>
</protein>
<accession>W5SYD3</accession>
<keyword evidence="1" id="KW-0614">Plasmid</keyword>
<proteinExistence type="predicted"/>
<dbReference type="EMBL" id="CP005768">
    <property type="protein sequence ID" value="AHH11728.1"/>
    <property type="molecule type" value="Genomic_DNA"/>
</dbReference>
<dbReference type="RefSeq" id="WP_025408921.1">
    <property type="nucleotide sequence ID" value="NZ_CP005768.1"/>
</dbReference>
<dbReference type="HOGENOM" id="CLU_2286034_0_0_12"/>
<geneLocation type="plasmid" evidence="1">
    <name>unnamed</name>
</geneLocation>
<evidence type="ECO:0000313" key="1">
    <source>
        <dbReference type="EMBL" id="AHH11728.1"/>
    </source>
</evidence>